<evidence type="ECO:0000313" key="8">
    <source>
        <dbReference type="EMBL" id="UYQ71050.1"/>
    </source>
</evidence>
<evidence type="ECO:0000259" key="7">
    <source>
        <dbReference type="Pfam" id="PF08340"/>
    </source>
</evidence>
<dbReference type="EMBL" id="CP107716">
    <property type="protein sequence ID" value="UYQ71050.1"/>
    <property type="molecule type" value="Genomic_DNA"/>
</dbReference>
<evidence type="ECO:0000256" key="1">
    <source>
        <dbReference type="ARBA" id="ARBA00001968"/>
    </source>
</evidence>
<evidence type="ECO:0000256" key="3">
    <source>
        <dbReference type="ARBA" id="ARBA00022759"/>
    </source>
</evidence>
<sequence length="297" mass="32305">MGQPLSSMTGFGRASAQTDGYSILVEIKSVNGRGLDVRSRLSPGLDVLDGEIRKMVGEKLARGSVSIFINLQRHAADAELVVNERALDRVLNLIENLGKRIDARKPSIEAILALKGVMEAEEPQLTPDVEERLHASVLDCLGLALNALVESRRGEGERIGAIIAQRIEEIAFLADTAHAHPSRSREAILTRLRDQVATLLDAEKGLSEDRLHQEAAVLATKADIAEELDRFSAHITAARDLLGKGGPVGRKLDFLSQEFNREANTLCSKSNDVSLTAIGLDLKAAIDQLREQVQNLE</sequence>
<dbReference type="RefSeq" id="WP_264224714.1">
    <property type="nucleotide sequence ID" value="NZ_CP107716.1"/>
</dbReference>
<organism evidence="8 9">
    <name type="scientific">Pelagibacterium flavum</name>
    <dbReference type="NCBI Taxonomy" id="2984530"/>
    <lineage>
        <taxon>Bacteria</taxon>
        <taxon>Pseudomonadati</taxon>
        <taxon>Pseudomonadota</taxon>
        <taxon>Alphaproteobacteria</taxon>
        <taxon>Hyphomicrobiales</taxon>
        <taxon>Devosiaceae</taxon>
        <taxon>Pelagibacterium</taxon>
    </lineage>
</organism>
<evidence type="ECO:0000259" key="6">
    <source>
        <dbReference type="Pfam" id="PF03755"/>
    </source>
</evidence>
<feature type="domain" description="Endoribonuclease YicC-like C-terminal" evidence="7">
    <location>
        <begin position="183"/>
        <end position="297"/>
    </location>
</feature>
<dbReference type="InterPro" id="IPR005229">
    <property type="entry name" value="YicC/YloC-like"/>
</dbReference>
<comment type="similarity">
    <text evidence="5">Belongs to the YicC/YloC family.</text>
</comment>
<reference evidence="8" key="1">
    <citation type="submission" date="2022-10" db="EMBL/GenBank/DDBJ databases">
        <title>YIM 151497 complete genome.</title>
        <authorList>
            <person name="Chen X."/>
        </authorList>
    </citation>
    <scope>NUCLEOTIDE SEQUENCE</scope>
    <source>
        <strain evidence="8">YIM 151497</strain>
    </source>
</reference>
<evidence type="ECO:0000256" key="2">
    <source>
        <dbReference type="ARBA" id="ARBA00022722"/>
    </source>
</evidence>
<name>A0ABY6IKE0_9HYPH</name>
<keyword evidence="9" id="KW-1185">Reference proteome</keyword>
<dbReference type="InterPro" id="IPR013551">
    <property type="entry name" value="YicC-like_C"/>
</dbReference>
<keyword evidence="2" id="KW-0540">Nuclease</keyword>
<keyword evidence="3" id="KW-0255">Endonuclease</keyword>
<dbReference type="Proteomes" id="UP001163882">
    <property type="component" value="Chromosome"/>
</dbReference>
<keyword evidence="4" id="KW-0378">Hydrolase</keyword>
<dbReference type="Pfam" id="PF03755">
    <property type="entry name" value="YicC-like_N"/>
    <property type="match status" value="1"/>
</dbReference>
<evidence type="ECO:0000313" key="9">
    <source>
        <dbReference type="Proteomes" id="UP001163882"/>
    </source>
</evidence>
<accession>A0ABY6IKE0</accession>
<gene>
    <name evidence="8" type="ORF">OF122_13385</name>
</gene>
<dbReference type="PANTHER" id="PTHR30636">
    <property type="entry name" value="UPF0701 PROTEIN YICC"/>
    <property type="match status" value="1"/>
</dbReference>
<feature type="domain" description="Endoribonuclease YicC-like N-terminal" evidence="6">
    <location>
        <begin position="6"/>
        <end position="159"/>
    </location>
</feature>
<comment type="cofactor">
    <cofactor evidence="1">
        <name>a divalent metal cation</name>
        <dbReference type="ChEBI" id="CHEBI:60240"/>
    </cofactor>
</comment>
<dbReference type="NCBIfam" id="TIGR00255">
    <property type="entry name" value="YicC/YloC family endoribonuclease"/>
    <property type="match status" value="1"/>
</dbReference>
<evidence type="ECO:0000256" key="4">
    <source>
        <dbReference type="ARBA" id="ARBA00022801"/>
    </source>
</evidence>
<protein>
    <submittedName>
        <fullName evidence="8">YicC family protein</fullName>
    </submittedName>
</protein>
<dbReference type="InterPro" id="IPR013527">
    <property type="entry name" value="YicC-like_N"/>
</dbReference>
<proteinExistence type="inferred from homology"/>
<evidence type="ECO:0000256" key="5">
    <source>
        <dbReference type="ARBA" id="ARBA00035648"/>
    </source>
</evidence>
<dbReference type="Pfam" id="PF08340">
    <property type="entry name" value="YicC-like_C"/>
    <property type="match status" value="1"/>
</dbReference>
<dbReference type="PANTHER" id="PTHR30636:SF3">
    <property type="entry name" value="UPF0701 PROTEIN YICC"/>
    <property type="match status" value="1"/>
</dbReference>